<dbReference type="Proteomes" id="UP001055811">
    <property type="component" value="Linkage Group LG02"/>
</dbReference>
<reference evidence="2" key="1">
    <citation type="journal article" date="2022" name="Mol. Ecol. Resour.">
        <title>The genomes of chicory, endive, great burdock and yacon provide insights into Asteraceae palaeo-polyploidization history and plant inulin production.</title>
        <authorList>
            <person name="Fan W."/>
            <person name="Wang S."/>
            <person name="Wang H."/>
            <person name="Wang A."/>
            <person name="Jiang F."/>
            <person name="Liu H."/>
            <person name="Zhao H."/>
            <person name="Xu D."/>
            <person name="Zhang Y."/>
        </authorList>
    </citation>
    <scope>NUCLEOTIDE SEQUENCE [LARGE SCALE GENOMIC DNA]</scope>
    <source>
        <strain evidence="2">cv. Punajuju</strain>
    </source>
</reference>
<evidence type="ECO:0000313" key="2">
    <source>
        <dbReference type="Proteomes" id="UP001055811"/>
    </source>
</evidence>
<protein>
    <submittedName>
        <fullName evidence="1">Uncharacterized protein</fullName>
    </submittedName>
</protein>
<proteinExistence type="predicted"/>
<comment type="caution">
    <text evidence="1">The sequence shown here is derived from an EMBL/GenBank/DDBJ whole genome shotgun (WGS) entry which is preliminary data.</text>
</comment>
<sequence length="90" mass="10391">MAERIWRQMHEVAVNNYRAGVDGCICCLKKAESKLFTEEKKEKQKVDTKKKETLVVIDNEVLQEFRSIAENKNVLYNELGLQVNFSGSIL</sequence>
<gene>
    <name evidence="1" type="ORF">L2E82_12252</name>
</gene>
<dbReference type="EMBL" id="CM042010">
    <property type="protein sequence ID" value="KAI3782215.1"/>
    <property type="molecule type" value="Genomic_DNA"/>
</dbReference>
<evidence type="ECO:0000313" key="1">
    <source>
        <dbReference type="EMBL" id="KAI3782215.1"/>
    </source>
</evidence>
<keyword evidence="2" id="KW-1185">Reference proteome</keyword>
<accession>A0ACB9GGK7</accession>
<organism evidence="1 2">
    <name type="scientific">Cichorium intybus</name>
    <name type="common">Chicory</name>
    <dbReference type="NCBI Taxonomy" id="13427"/>
    <lineage>
        <taxon>Eukaryota</taxon>
        <taxon>Viridiplantae</taxon>
        <taxon>Streptophyta</taxon>
        <taxon>Embryophyta</taxon>
        <taxon>Tracheophyta</taxon>
        <taxon>Spermatophyta</taxon>
        <taxon>Magnoliopsida</taxon>
        <taxon>eudicotyledons</taxon>
        <taxon>Gunneridae</taxon>
        <taxon>Pentapetalae</taxon>
        <taxon>asterids</taxon>
        <taxon>campanulids</taxon>
        <taxon>Asterales</taxon>
        <taxon>Asteraceae</taxon>
        <taxon>Cichorioideae</taxon>
        <taxon>Cichorieae</taxon>
        <taxon>Cichoriinae</taxon>
        <taxon>Cichorium</taxon>
    </lineage>
</organism>
<reference evidence="1 2" key="2">
    <citation type="journal article" date="2022" name="Mol. Ecol. Resour.">
        <title>The genomes of chicory, endive, great burdock and yacon provide insights into Asteraceae paleo-polyploidization history and plant inulin production.</title>
        <authorList>
            <person name="Fan W."/>
            <person name="Wang S."/>
            <person name="Wang H."/>
            <person name="Wang A."/>
            <person name="Jiang F."/>
            <person name="Liu H."/>
            <person name="Zhao H."/>
            <person name="Xu D."/>
            <person name="Zhang Y."/>
        </authorList>
    </citation>
    <scope>NUCLEOTIDE SEQUENCE [LARGE SCALE GENOMIC DNA]</scope>
    <source>
        <strain evidence="2">cv. Punajuju</strain>
        <tissue evidence="1">Leaves</tissue>
    </source>
</reference>
<name>A0ACB9GGK7_CICIN</name>